<evidence type="ECO:0000256" key="1">
    <source>
        <dbReference type="SAM" id="MobiDB-lite"/>
    </source>
</evidence>
<name>A0ABV5TQ52_9ACTN</name>
<protein>
    <submittedName>
        <fullName evidence="2">Uncharacterized protein</fullName>
    </submittedName>
</protein>
<comment type="caution">
    <text evidence="2">The sequence shown here is derived from an EMBL/GenBank/DDBJ whole genome shotgun (WGS) entry which is preliminary data.</text>
</comment>
<feature type="region of interest" description="Disordered" evidence="1">
    <location>
        <begin position="144"/>
        <end position="170"/>
    </location>
</feature>
<gene>
    <name evidence="2" type="ORF">ACFFRH_37765</name>
</gene>
<evidence type="ECO:0000313" key="2">
    <source>
        <dbReference type="EMBL" id="MFB9681259.1"/>
    </source>
</evidence>
<keyword evidence="3" id="KW-1185">Reference proteome</keyword>
<proteinExistence type="predicted"/>
<dbReference type="EMBL" id="JBHMBS010000031">
    <property type="protein sequence ID" value="MFB9681259.1"/>
    <property type="molecule type" value="Genomic_DNA"/>
</dbReference>
<evidence type="ECO:0000313" key="3">
    <source>
        <dbReference type="Proteomes" id="UP001589610"/>
    </source>
</evidence>
<sequence>MKAKDIQPGTVYAHQRGRSEYASLRAVVFLAPADSDHLYSTTRHHRRGGSPAFLKATCPSAKPKRGQGYSASDIGYPIATGPADKLAKVTLADFEAATSTHHGDGVEFEVLTSLTSVVGPFEEVYAEHEKRIQDALDAHEQARERKQAHSASLDAQQKRLQKLGVSSTQSSVLTGPDMLAISADDMDKLLALLESTP</sequence>
<accession>A0ABV5TQ52</accession>
<dbReference type="Proteomes" id="UP001589610">
    <property type="component" value="Unassembled WGS sequence"/>
</dbReference>
<organism evidence="2 3">
    <name type="scientific">Streptosporangium vulgare</name>
    <dbReference type="NCBI Taxonomy" id="46190"/>
    <lineage>
        <taxon>Bacteria</taxon>
        <taxon>Bacillati</taxon>
        <taxon>Actinomycetota</taxon>
        <taxon>Actinomycetes</taxon>
        <taxon>Streptosporangiales</taxon>
        <taxon>Streptosporangiaceae</taxon>
        <taxon>Streptosporangium</taxon>
    </lineage>
</organism>
<reference evidence="2 3" key="1">
    <citation type="submission" date="2024-09" db="EMBL/GenBank/DDBJ databases">
        <authorList>
            <person name="Sun Q."/>
            <person name="Mori K."/>
        </authorList>
    </citation>
    <scope>NUCLEOTIDE SEQUENCE [LARGE SCALE GENOMIC DNA]</scope>
    <source>
        <strain evidence="2 3">JCM 3028</strain>
    </source>
</reference>
<dbReference type="RefSeq" id="WP_344747704.1">
    <property type="nucleotide sequence ID" value="NZ_BAAAWW010000136.1"/>
</dbReference>